<accession>A0ABU9TAC9</accession>
<organism evidence="2 3">
    <name type="scientific">Ahrensia kielensis</name>
    <dbReference type="NCBI Taxonomy" id="76980"/>
    <lineage>
        <taxon>Bacteria</taxon>
        <taxon>Pseudomonadati</taxon>
        <taxon>Pseudomonadota</taxon>
        <taxon>Alphaproteobacteria</taxon>
        <taxon>Hyphomicrobiales</taxon>
        <taxon>Ahrensiaceae</taxon>
        <taxon>Ahrensia</taxon>
    </lineage>
</organism>
<dbReference type="EMBL" id="JBBMQO010000010">
    <property type="protein sequence ID" value="MEM5503070.1"/>
    <property type="molecule type" value="Genomic_DNA"/>
</dbReference>
<dbReference type="Proteomes" id="UP001477870">
    <property type="component" value="Unassembled WGS sequence"/>
</dbReference>
<feature type="signal peptide" evidence="1">
    <location>
        <begin position="1"/>
        <end position="20"/>
    </location>
</feature>
<evidence type="ECO:0008006" key="4">
    <source>
        <dbReference type="Google" id="ProtNLM"/>
    </source>
</evidence>
<evidence type="ECO:0000256" key="1">
    <source>
        <dbReference type="SAM" id="SignalP"/>
    </source>
</evidence>
<evidence type="ECO:0000313" key="2">
    <source>
        <dbReference type="EMBL" id="MEM5503070.1"/>
    </source>
</evidence>
<name>A0ABU9TAC9_9HYPH</name>
<reference evidence="2 3" key="1">
    <citation type="submission" date="2024-03" db="EMBL/GenBank/DDBJ databases">
        <title>Community enrichment and isolation of bacterial strains for fucoidan degradation.</title>
        <authorList>
            <person name="Sichert A."/>
        </authorList>
    </citation>
    <scope>NUCLEOTIDE SEQUENCE [LARGE SCALE GENOMIC DNA]</scope>
    <source>
        <strain evidence="2 3">AS62</strain>
    </source>
</reference>
<keyword evidence="3" id="KW-1185">Reference proteome</keyword>
<protein>
    <recommendedName>
        <fullName evidence="4">Outer membrane protein beta-barrel domain-containing protein</fullName>
    </recommendedName>
</protein>
<sequence>MKKIALASCCVAISTVGASAAEVSIPNAVTSPNVIYTDNDRMGASEYSSSIKTGFSGFVEGRYSNTQLSEFNIQSNEWGIRGSVNYNSASLVGVQVDASYSTVDVEGLGFDNLAAMGHVYYRPLDEVAAGAFLGGSQLSTDVFDNLGLSWIDSDVEDIIGGLEAATMVDQGTVYGRVGFGRTTYSGFGVDHYLGTIGARIYLNDNIRFDAEGSINRFAINDLGHVNLYTAIASANYRFNQVPATIFGGYRYDSLSASNGVDTVDVGNTNTFFAGLRYSFGSESLKDEERNGPIWSSNSTLPF</sequence>
<feature type="chain" id="PRO_5046042179" description="Outer membrane protein beta-barrel domain-containing protein" evidence="1">
    <location>
        <begin position="21"/>
        <end position="302"/>
    </location>
</feature>
<proteinExistence type="predicted"/>
<keyword evidence="1" id="KW-0732">Signal</keyword>
<evidence type="ECO:0000313" key="3">
    <source>
        <dbReference type="Proteomes" id="UP001477870"/>
    </source>
</evidence>
<gene>
    <name evidence="2" type="ORF">WNY59_15895</name>
</gene>
<comment type="caution">
    <text evidence="2">The sequence shown here is derived from an EMBL/GenBank/DDBJ whole genome shotgun (WGS) entry which is preliminary data.</text>
</comment>